<proteinExistence type="predicted"/>
<comment type="caution">
    <text evidence="1">The sequence shown here is derived from an EMBL/GenBank/DDBJ whole genome shotgun (WGS) entry which is preliminary data.</text>
</comment>
<protein>
    <submittedName>
        <fullName evidence="1">Uncharacterized protein</fullName>
    </submittedName>
</protein>
<evidence type="ECO:0000313" key="2">
    <source>
        <dbReference type="Proteomes" id="UP001629392"/>
    </source>
</evidence>
<accession>A0ABW9EIP7</accession>
<gene>
    <name evidence="1" type="ORF">PQQ73_21655</name>
</gene>
<name>A0ABW9EIP7_9BURK</name>
<dbReference type="RefSeq" id="WP_408154952.1">
    <property type="nucleotide sequence ID" value="NZ_JAQQCL010000017.1"/>
</dbReference>
<evidence type="ECO:0000313" key="1">
    <source>
        <dbReference type="EMBL" id="MFM0718941.1"/>
    </source>
</evidence>
<reference evidence="1 2" key="1">
    <citation type="journal article" date="2024" name="Chem. Sci.">
        <title>Discovery of megapolipeptins by genome mining of a Burkholderiales bacteria collection.</title>
        <authorList>
            <person name="Paulo B.S."/>
            <person name="Recchia M.J.J."/>
            <person name="Lee S."/>
            <person name="Fergusson C.H."/>
            <person name="Romanowski S.B."/>
            <person name="Hernandez A."/>
            <person name="Krull N."/>
            <person name="Liu D.Y."/>
            <person name="Cavanagh H."/>
            <person name="Bos A."/>
            <person name="Gray C.A."/>
            <person name="Murphy B.T."/>
            <person name="Linington R.G."/>
            <person name="Eustaquio A.S."/>
        </authorList>
    </citation>
    <scope>NUCLEOTIDE SEQUENCE [LARGE SCALE GENOMIC DNA]</scope>
    <source>
        <strain evidence="1 2">RL17-350-BIC-E</strain>
    </source>
</reference>
<keyword evidence="2" id="KW-1185">Reference proteome</keyword>
<sequence length="191" mass="21996">MLNEFSCADSIAQSLITWVAAIKLGLSPQDSIASRFDDMKLEALVLALFDMDVSEAAQMDVLSDSETPFKRCQESFFETLKQVIGQLRLFRLFACTRDGEHHRSIVPAAYDEWTGEHHPKEMACWRADFRAMRPDQQMMTATIIWLYRSGSDSIWLRRVPCTWKASEALHYMHDAGCLAQWLQLIARYPGW</sequence>
<organism evidence="1 2">
    <name type="scientific">Paraburkholderia strydomiana</name>
    <dbReference type="NCBI Taxonomy" id="1245417"/>
    <lineage>
        <taxon>Bacteria</taxon>
        <taxon>Pseudomonadati</taxon>
        <taxon>Pseudomonadota</taxon>
        <taxon>Betaproteobacteria</taxon>
        <taxon>Burkholderiales</taxon>
        <taxon>Burkholderiaceae</taxon>
        <taxon>Paraburkholderia</taxon>
    </lineage>
</organism>
<dbReference type="EMBL" id="JAQQCL010000017">
    <property type="protein sequence ID" value="MFM0718941.1"/>
    <property type="molecule type" value="Genomic_DNA"/>
</dbReference>
<dbReference type="Proteomes" id="UP001629392">
    <property type="component" value="Unassembled WGS sequence"/>
</dbReference>